<organism evidence="3 4">
    <name type="scientific">Fistulina hepatica ATCC 64428</name>
    <dbReference type="NCBI Taxonomy" id="1128425"/>
    <lineage>
        <taxon>Eukaryota</taxon>
        <taxon>Fungi</taxon>
        <taxon>Dikarya</taxon>
        <taxon>Basidiomycota</taxon>
        <taxon>Agaricomycotina</taxon>
        <taxon>Agaricomycetes</taxon>
        <taxon>Agaricomycetidae</taxon>
        <taxon>Agaricales</taxon>
        <taxon>Fistulinaceae</taxon>
        <taxon>Fistulina</taxon>
    </lineage>
</organism>
<accession>A0A0D7ADB4</accession>
<feature type="compositionally biased region" description="Polar residues" evidence="2">
    <location>
        <begin position="471"/>
        <end position="487"/>
    </location>
</feature>
<feature type="compositionally biased region" description="Low complexity" evidence="2">
    <location>
        <begin position="405"/>
        <end position="420"/>
    </location>
</feature>
<feature type="region of interest" description="Disordered" evidence="2">
    <location>
        <begin position="1"/>
        <end position="24"/>
    </location>
</feature>
<dbReference type="Proteomes" id="UP000054144">
    <property type="component" value="Unassembled WGS sequence"/>
</dbReference>
<feature type="region of interest" description="Disordered" evidence="2">
    <location>
        <begin position="210"/>
        <end position="234"/>
    </location>
</feature>
<feature type="region of interest" description="Disordered" evidence="2">
    <location>
        <begin position="404"/>
        <end position="449"/>
    </location>
</feature>
<evidence type="ECO:0000256" key="1">
    <source>
        <dbReference type="SAM" id="Coils"/>
    </source>
</evidence>
<feature type="region of interest" description="Disordered" evidence="2">
    <location>
        <begin position="471"/>
        <end position="501"/>
    </location>
</feature>
<sequence length="672" mass="73712">MSIASPRAHMPTSGSPERPIFDPEQPRTLSRYFRDLESCLAMSQITTPSEQKAFAAHYVDLATADLWTSLPEFTESHGYAEFKCAIAGLYIEVDDERRFSWEDLKVLVAHATQSNMCDLASLGEYYRSHITISNYLVVQSKLSADGQSRSFFSGFPADMRSEIAARLVRMAPFHDPRDAHPMSSIVKAAKFVIMGRALSTSKPEVAKVISEQPNTSPMPEPAVPSDAKSPRSSDSKRDVACQCVKYCKVAVSAPEVRYQSSQPSISPLAPKTDPRVPMKPSIATYALRTAKSERRSLDLTIARFQTALAQAREELRVAQEQLAKLAPKKAIPTLCVFSTSAHTSHAATVLSTVGARPAHFATVPRAEKHAQPFRGVFDMFPRSQQSSCASRDFPRAREAHNPLRATASSAVPAVSSPAPSKLNAKPRGEFSHASDEFTKARSRSHRFQDRPATFQAAALLGSSMGAYFANSTPSTPKTICGTTSTISDRSRSKTARSTNCNPRQLSKEVYYSSASARASPKTVAIRYTEMRPLGRQNAPLSTPASRGLSSSRAPRQTRRLVPLGRPQQALGRSTAVRSAQTDFHEGHLYWCPTTPRHPLVSPRPYVRLRRLRERVAHHVFADDTLRIALGTGALPEEQACTAAHRTFPDRCSLAVSDFLTASASSAPLSFHR</sequence>
<evidence type="ECO:0000313" key="3">
    <source>
        <dbReference type="EMBL" id="KIY48853.1"/>
    </source>
</evidence>
<protein>
    <submittedName>
        <fullName evidence="3">Uncharacterized protein</fullName>
    </submittedName>
</protein>
<dbReference type="OrthoDB" id="3252634at2759"/>
<name>A0A0D7ADB4_9AGAR</name>
<feature type="coiled-coil region" evidence="1">
    <location>
        <begin position="294"/>
        <end position="321"/>
    </location>
</feature>
<evidence type="ECO:0000256" key="2">
    <source>
        <dbReference type="SAM" id="MobiDB-lite"/>
    </source>
</evidence>
<feature type="region of interest" description="Disordered" evidence="2">
    <location>
        <begin position="534"/>
        <end position="573"/>
    </location>
</feature>
<gene>
    <name evidence="3" type="ORF">FISHEDRAFT_73255</name>
</gene>
<dbReference type="EMBL" id="KN881806">
    <property type="protein sequence ID" value="KIY48853.1"/>
    <property type="molecule type" value="Genomic_DNA"/>
</dbReference>
<reference evidence="3 4" key="1">
    <citation type="journal article" date="2015" name="Fungal Genet. Biol.">
        <title>Evolution of novel wood decay mechanisms in Agaricales revealed by the genome sequences of Fistulina hepatica and Cylindrobasidium torrendii.</title>
        <authorList>
            <person name="Floudas D."/>
            <person name="Held B.W."/>
            <person name="Riley R."/>
            <person name="Nagy L.G."/>
            <person name="Koehler G."/>
            <person name="Ransdell A.S."/>
            <person name="Younus H."/>
            <person name="Chow J."/>
            <person name="Chiniquy J."/>
            <person name="Lipzen A."/>
            <person name="Tritt A."/>
            <person name="Sun H."/>
            <person name="Haridas S."/>
            <person name="LaButti K."/>
            <person name="Ohm R.A."/>
            <person name="Kues U."/>
            <person name="Blanchette R.A."/>
            <person name="Grigoriev I.V."/>
            <person name="Minto R.E."/>
            <person name="Hibbett D.S."/>
        </authorList>
    </citation>
    <scope>NUCLEOTIDE SEQUENCE [LARGE SCALE GENOMIC DNA]</scope>
    <source>
        <strain evidence="3 4">ATCC 64428</strain>
    </source>
</reference>
<feature type="compositionally biased region" description="Polar residues" evidence="2">
    <location>
        <begin position="538"/>
        <end position="554"/>
    </location>
</feature>
<feature type="compositionally biased region" description="Basic and acidic residues" evidence="2">
    <location>
        <begin position="426"/>
        <end position="439"/>
    </location>
</feature>
<dbReference type="AlphaFoldDB" id="A0A0D7ADB4"/>
<proteinExistence type="predicted"/>
<evidence type="ECO:0000313" key="4">
    <source>
        <dbReference type="Proteomes" id="UP000054144"/>
    </source>
</evidence>
<keyword evidence="1" id="KW-0175">Coiled coil</keyword>
<keyword evidence="4" id="KW-1185">Reference proteome</keyword>